<feature type="region of interest" description="Disordered" evidence="1">
    <location>
        <begin position="41"/>
        <end position="133"/>
    </location>
</feature>
<reference evidence="2" key="1">
    <citation type="journal article" date="2022" name="bioRxiv">
        <title>Sequencing and chromosome-scale assembly of the giantPleurodeles waltlgenome.</title>
        <authorList>
            <person name="Brown T."/>
            <person name="Elewa A."/>
            <person name="Iarovenko S."/>
            <person name="Subramanian E."/>
            <person name="Araus A.J."/>
            <person name="Petzold A."/>
            <person name="Susuki M."/>
            <person name="Suzuki K.-i.T."/>
            <person name="Hayashi T."/>
            <person name="Toyoda A."/>
            <person name="Oliveira C."/>
            <person name="Osipova E."/>
            <person name="Leigh N.D."/>
            <person name="Simon A."/>
            <person name="Yun M.H."/>
        </authorList>
    </citation>
    <scope>NUCLEOTIDE SEQUENCE</scope>
    <source>
        <strain evidence="2">20211129_DDA</strain>
        <tissue evidence="2">Liver</tissue>
    </source>
</reference>
<dbReference type="AlphaFoldDB" id="A0AAV7ML43"/>
<evidence type="ECO:0000313" key="3">
    <source>
        <dbReference type="Proteomes" id="UP001066276"/>
    </source>
</evidence>
<name>A0AAV7ML43_PLEWA</name>
<evidence type="ECO:0000313" key="2">
    <source>
        <dbReference type="EMBL" id="KAJ1101758.1"/>
    </source>
</evidence>
<organism evidence="2 3">
    <name type="scientific">Pleurodeles waltl</name>
    <name type="common">Iberian ribbed newt</name>
    <dbReference type="NCBI Taxonomy" id="8319"/>
    <lineage>
        <taxon>Eukaryota</taxon>
        <taxon>Metazoa</taxon>
        <taxon>Chordata</taxon>
        <taxon>Craniata</taxon>
        <taxon>Vertebrata</taxon>
        <taxon>Euteleostomi</taxon>
        <taxon>Amphibia</taxon>
        <taxon>Batrachia</taxon>
        <taxon>Caudata</taxon>
        <taxon>Salamandroidea</taxon>
        <taxon>Salamandridae</taxon>
        <taxon>Pleurodelinae</taxon>
        <taxon>Pleurodeles</taxon>
    </lineage>
</organism>
<accession>A0AAV7ML43</accession>
<evidence type="ECO:0000256" key="1">
    <source>
        <dbReference type="SAM" id="MobiDB-lite"/>
    </source>
</evidence>
<dbReference type="EMBL" id="JANPWB010000014">
    <property type="protein sequence ID" value="KAJ1101758.1"/>
    <property type="molecule type" value="Genomic_DNA"/>
</dbReference>
<feature type="compositionally biased region" description="Basic and acidic residues" evidence="1">
    <location>
        <begin position="109"/>
        <end position="123"/>
    </location>
</feature>
<gene>
    <name evidence="2" type="ORF">NDU88_006822</name>
</gene>
<keyword evidence="3" id="KW-1185">Reference proteome</keyword>
<dbReference type="Proteomes" id="UP001066276">
    <property type="component" value="Chromosome 10"/>
</dbReference>
<sequence>MKTALPLLTRKCSAGRQIPFASGSWRAETADPCHFWIKKRRPDQVKGGRRMRAEGEEQTKTLTKGEEKTVQTAVDRKTLTETQSPAPAVREASSANSSHAWGKGWPPQEAEKKAGKGGKEPQKEGGLSVQVQT</sequence>
<comment type="caution">
    <text evidence="2">The sequence shown here is derived from an EMBL/GenBank/DDBJ whole genome shotgun (WGS) entry which is preliminary data.</text>
</comment>
<feature type="compositionally biased region" description="Basic and acidic residues" evidence="1">
    <location>
        <begin position="42"/>
        <end position="79"/>
    </location>
</feature>
<proteinExistence type="predicted"/>
<protein>
    <submittedName>
        <fullName evidence="2">Uncharacterized protein</fullName>
    </submittedName>
</protein>